<dbReference type="EMBL" id="FMZO01000009">
    <property type="protein sequence ID" value="SDD48575.1"/>
    <property type="molecule type" value="Genomic_DNA"/>
</dbReference>
<dbReference type="PROSITE" id="PS51257">
    <property type="entry name" value="PROKAR_LIPOPROTEIN"/>
    <property type="match status" value="1"/>
</dbReference>
<evidence type="ECO:0000259" key="1">
    <source>
        <dbReference type="Pfam" id="PF03724"/>
    </source>
</evidence>
<dbReference type="InterPro" id="IPR038670">
    <property type="entry name" value="HslJ-like_sf"/>
</dbReference>
<dbReference type="Proteomes" id="UP000198757">
    <property type="component" value="Unassembled WGS sequence"/>
</dbReference>
<protein>
    <submittedName>
        <fullName evidence="2">META domain-containing protein</fullName>
    </submittedName>
</protein>
<evidence type="ECO:0000313" key="2">
    <source>
        <dbReference type="EMBL" id="SDD48575.1"/>
    </source>
</evidence>
<name>A0A1G6V6S9_NIADE</name>
<dbReference type="Pfam" id="PF03724">
    <property type="entry name" value="META"/>
    <property type="match status" value="1"/>
</dbReference>
<organism evidence="2 3">
    <name type="scientific">Niabella drilacis (strain DSM 25811 / CCM 8410 / CCUG 62505 / LMG 26954 / E90)</name>
    <dbReference type="NCBI Taxonomy" id="1285928"/>
    <lineage>
        <taxon>Bacteria</taxon>
        <taxon>Pseudomonadati</taxon>
        <taxon>Bacteroidota</taxon>
        <taxon>Chitinophagia</taxon>
        <taxon>Chitinophagales</taxon>
        <taxon>Chitinophagaceae</taxon>
        <taxon>Niabella</taxon>
    </lineage>
</organism>
<dbReference type="RefSeq" id="WP_090391324.1">
    <property type="nucleotide sequence ID" value="NZ_FMZO01000009.1"/>
</dbReference>
<keyword evidence="3" id="KW-1185">Reference proteome</keyword>
<dbReference type="InterPro" id="IPR005184">
    <property type="entry name" value="DUF306_Meta_HslJ"/>
</dbReference>
<evidence type="ECO:0000313" key="3">
    <source>
        <dbReference type="Proteomes" id="UP000198757"/>
    </source>
</evidence>
<reference evidence="3" key="1">
    <citation type="submission" date="2016-10" db="EMBL/GenBank/DDBJ databases">
        <authorList>
            <person name="Varghese N."/>
            <person name="Submissions S."/>
        </authorList>
    </citation>
    <scope>NUCLEOTIDE SEQUENCE [LARGE SCALE GENOMIC DNA]</scope>
    <source>
        <strain evidence="3">DSM 25811 / CCM 8410 / LMG 26954 / E90</strain>
    </source>
</reference>
<gene>
    <name evidence="2" type="ORF">SAMN04487894_109192</name>
</gene>
<sequence>MRRLFFSVMLALGLLMTGCSKKVAEKKEDRSGTLADLQGNWAISYLKDVPVIRFDGTKTAYSIINFDAASGIAFAGCNRISFGVSVPGEQGMLAVDQLIVTNLACGPYAATETAILSSLENAHHFSVKDRQLALFDKKGTVLLMAGKIAASD</sequence>
<proteinExistence type="predicted"/>
<dbReference type="STRING" id="1285928.SAMN04487894_109192"/>
<dbReference type="Gene3D" id="2.40.128.270">
    <property type="match status" value="1"/>
</dbReference>
<feature type="domain" description="DUF306" evidence="1">
    <location>
        <begin position="36"/>
        <end position="143"/>
    </location>
</feature>
<accession>A0A1G6V6S9</accession>
<dbReference type="AlphaFoldDB" id="A0A1G6V6S9"/>